<feature type="compositionally biased region" description="Polar residues" evidence="1">
    <location>
        <begin position="144"/>
        <end position="175"/>
    </location>
</feature>
<protein>
    <submittedName>
        <fullName evidence="2">Uncharacterized protein</fullName>
    </submittedName>
</protein>
<feature type="region of interest" description="Disordered" evidence="1">
    <location>
        <begin position="35"/>
        <end position="65"/>
    </location>
</feature>
<organism evidence="2 3">
    <name type="scientific">Hermanssonia centrifuga</name>
    <dbReference type="NCBI Taxonomy" id="98765"/>
    <lineage>
        <taxon>Eukaryota</taxon>
        <taxon>Fungi</taxon>
        <taxon>Dikarya</taxon>
        <taxon>Basidiomycota</taxon>
        <taxon>Agaricomycotina</taxon>
        <taxon>Agaricomycetes</taxon>
        <taxon>Polyporales</taxon>
        <taxon>Meruliaceae</taxon>
        <taxon>Hermanssonia</taxon>
    </lineage>
</organism>
<dbReference type="InterPro" id="IPR040521">
    <property type="entry name" value="KDZ"/>
</dbReference>
<name>A0A2R6NNN2_9APHY</name>
<sequence length="457" mass="50643">MRSGMVKSSIVGMVGMERERRRAREECKRQLMGDDDAAMQFDDNAGPAGGDVPRAGESSDNLEGEEKADEFVSAVRDALASTMGYNGRRLRTWRSRKTAEFHNWSLVLPEMVEVYLQQRYATPQGDTERPDLSPRPTELLLPTDTPSPASANATPSDSGSTARPPSPANGSTVPSSPFEAGNTPIAPPPEDETATPIDGAQHNERYHFSVNVVDIYTLQTTVEIKPSLTVKSGAAALVMQGYIGVSPINPSLAISIKTLELYRRLRLRKASFSAEAFAKVLCDYYMIPYNRRYRQVLADAFDVYLQIVRIVDKRVQTALSRDGENWRVLNACPPCGYKLNEEPSLVFSRMYAMDGNNSLKRISKIGDRKAGDTRIFQDSDYYLPVDYVEKFAHEVKARKLPEEERQDVPQVAGLPNGSEDQEDMTQDDRVEAQGVDDGTTEGEGDPTDATTIDDAIR</sequence>
<evidence type="ECO:0000313" key="2">
    <source>
        <dbReference type="EMBL" id="PSR74041.1"/>
    </source>
</evidence>
<comment type="caution">
    <text evidence="2">The sequence shown here is derived from an EMBL/GenBank/DDBJ whole genome shotgun (WGS) entry which is preliminary data.</text>
</comment>
<proteinExistence type="predicted"/>
<keyword evidence="3" id="KW-1185">Reference proteome</keyword>
<feature type="region of interest" description="Disordered" evidence="1">
    <location>
        <begin position="122"/>
        <end position="197"/>
    </location>
</feature>
<gene>
    <name evidence="2" type="ORF">PHLCEN_2v10171</name>
</gene>
<dbReference type="PANTHER" id="PTHR33096:SF1">
    <property type="entry name" value="CXC1-LIKE CYSTEINE CLUSTER ASSOCIATED WITH KDZ TRANSPOSASES DOMAIN-CONTAINING PROTEIN"/>
    <property type="match status" value="1"/>
</dbReference>
<evidence type="ECO:0000256" key="1">
    <source>
        <dbReference type="SAM" id="MobiDB-lite"/>
    </source>
</evidence>
<dbReference type="Proteomes" id="UP000186601">
    <property type="component" value="Unassembled WGS sequence"/>
</dbReference>
<feature type="region of interest" description="Disordered" evidence="1">
    <location>
        <begin position="400"/>
        <end position="457"/>
    </location>
</feature>
<dbReference type="PANTHER" id="PTHR33096">
    <property type="entry name" value="CXC2 DOMAIN-CONTAINING PROTEIN"/>
    <property type="match status" value="1"/>
</dbReference>
<accession>A0A2R6NNN2</accession>
<dbReference type="Pfam" id="PF18758">
    <property type="entry name" value="KDZ"/>
    <property type="match status" value="1"/>
</dbReference>
<feature type="compositionally biased region" description="Low complexity" evidence="1">
    <location>
        <begin position="447"/>
        <end position="457"/>
    </location>
</feature>
<dbReference type="AlphaFoldDB" id="A0A2R6NNN2"/>
<dbReference type="OrthoDB" id="2689725at2759"/>
<dbReference type="STRING" id="98765.A0A2R6NNN2"/>
<reference evidence="2 3" key="1">
    <citation type="submission" date="2018-02" db="EMBL/GenBank/DDBJ databases">
        <title>Genome sequence of the basidiomycete white-rot fungus Phlebia centrifuga.</title>
        <authorList>
            <person name="Granchi Z."/>
            <person name="Peng M."/>
            <person name="de Vries R.P."/>
            <person name="Hilden K."/>
            <person name="Makela M.R."/>
            <person name="Grigoriev I."/>
            <person name="Riley R."/>
        </authorList>
    </citation>
    <scope>NUCLEOTIDE SEQUENCE [LARGE SCALE GENOMIC DNA]</scope>
    <source>
        <strain evidence="2 3">FBCC195</strain>
    </source>
</reference>
<evidence type="ECO:0000313" key="3">
    <source>
        <dbReference type="Proteomes" id="UP000186601"/>
    </source>
</evidence>
<dbReference type="EMBL" id="MLYV02001031">
    <property type="protein sequence ID" value="PSR74041.1"/>
    <property type="molecule type" value="Genomic_DNA"/>
</dbReference>